<dbReference type="Pfam" id="PF18982">
    <property type="entry name" value="JetA"/>
    <property type="match status" value="1"/>
</dbReference>
<evidence type="ECO:0000313" key="2">
    <source>
        <dbReference type="Proteomes" id="UP000326881"/>
    </source>
</evidence>
<accession>A0A5Q0C841</accession>
<dbReference type="RefSeq" id="WP_153271600.1">
    <property type="nucleotide sequence ID" value="NZ_CP043498.1"/>
</dbReference>
<protein>
    <submittedName>
        <fullName evidence="1">Uncharacterized protein</fullName>
    </submittedName>
</protein>
<dbReference type="EMBL" id="CP043498">
    <property type="protein sequence ID" value="QFY61475.1"/>
    <property type="molecule type" value="Genomic_DNA"/>
</dbReference>
<evidence type="ECO:0000313" key="1">
    <source>
        <dbReference type="EMBL" id="QFY61475.1"/>
    </source>
</evidence>
<reference evidence="1 2" key="1">
    <citation type="submission" date="2019-08" db="EMBL/GenBank/DDBJ databases">
        <title>Prosopis cineraria nodule microbiome.</title>
        <authorList>
            <person name="Ali R."/>
            <person name="Chaluvadi S.R."/>
            <person name="Wang X."/>
        </authorList>
    </citation>
    <scope>NUCLEOTIDE SEQUENCE [LARGE SCALE GENOMIC DNA]</scope>
    <source>
        <strain evidence="1 2">BG7</strain>
    </source>
</reference>
<proteinExistence type="predicted"/>
<name>A0A5Q0C841_9HYPH</name>
<dbReference type="InterPro" id="IPR043773">
    <property type="entry name" value="JetA"/>
</dbReference>
<keyword evidence="2" id="KW-1185">Reference proteome</keyword>
<dbReference type="OrthoDB" id="8038184at2"/>
<dbReference type="KEGG" id="rgr:FZ934_14300"/>
<sequence>MLFGKLHTDIFTVFSGSNRLIYEIIVAKIYERFYQADLYFPTQTDILRLIYDQLAEQSHLWRDDEVPVVLDELALGKGRRIKRRGNDSADPIASSDAMMRARHIYHRLIATGWLEPIHYGLKITVDMPSGAMRLAEFLSELKVGVSEQLGGLVVQVKSGLEALHTKARENALGLHKAARDAASFGRYMRSVLSALREIDKQVVASENIGDRLKHYFEDFVERVLLQDYAAITTTSHPYRYRHRIIEALNRLEDSIADTGAIADAYLEARLATDMAGARELVHDDLQRIRSVFDQIEDAFEAIQQHRTRLETRLRNTVRYAGRRSGGFLLRSTSVLLTLDRLIAARKADVTLPGLIEPRLSPLSPFLLARPRNARQPIVGDVLALRPVNPIWELRKNLERIHIQRLSVRPEQVLHFLESRVPRFGETPASRLWIDTIDDFLAFEALRLVAHSRAEGKPHDTPLAALLAKHFTLAPIADAVVDNDWLRCADFSVARRQDVTNPGN</sequence>
<organism evidence="1 2">
    <name type="scientific">Rhizobium grahamii</name>
    <dbReference type="NCBI Taxonomy" id="1120045"/>
    <lineage>
        <taxon>Bacteria</taxon>
        <taxon>Pseudomonadati</taxon>
        <taxon>Pseudomonadota</taxon>
        <taxon>Alphaproteobacteria</taxon>
        <taxon>Hyphomicrobiales</taxon>
        <taxon>Rhizobiaceae</taxon>
        <taxon>Rhizobium/Agrobacterium group</taxon>
        <taxon>Rhizobium</taxon>
    </lineage>
</organism>
<dbReference type="Proteomes" id="UP000326881">
    <property type="component" value="Chromosome"/>
</dbReference>
<gene>
    <name evidence="1" type="ORF">FZ934_14300</name>
</gene>
<dbReference type="AlphaFoldDB" id="A0A5Q0C841"/>